<dbReference type="STRING" id="1314777.A0A164PJS8"/>
<accession>A0A164PJS8</accession>
<dbReference type="Proteomes" id="UP000076722">
    <property type="component" value="Unassembled WGS sequence"/>
</dbReference>
<feature type="region of interest" description="Disordered" evidence="2">
    <location>
        <begin position="1"/>
        <end position="32"/>
    </location>
</feature>
<evidence type="ECO:0000313" key="3">
    <source>
        <dbReference type="EMBL" id="KZS88799.1"/>
    </source>
</evidence>
<sequence>MSEQPPSNVSGSSSSLQSSFTMSSEMGHMQAPSWQHRVSASFAAMAEQVQAASQAVAMIPAMSAVANESTLVEVIARLESIERQQDRLHEEFNELKALVQQTREGPERFEKRLDDQIKAFNLDQQRLPARLHNATASKGPNPIKAPPTASGKTPKNFPNTKGEFEHLTRERYETIMVEYGIPISGDITAKRDTLRSFLGIPA</sequence>
<dbReference type="EMBL" id="KV419433">
    <property type="protein sequence ID" value="KZS88799.1"/>
    <property type="molecule type" value="Genomic_DNA"/>
</dbReference>
<feature type="coiled-coil region" evidence="1">
    <location>
        <begin position="71"/>
        <end position="101"/>
    </location>
</feature>
<keyword evidence="4" id="KW-1185">Reference proteome</keyword>
<gene>
    <name evidence="3" type="ORF">SISNIDRAFT_489830</name>
</gene>
<evidence type="ECO:0000256" key="2">
    <source>
        <dbReference type="SAM" id="MobiDB-lite"/>
    </source>
</evidence>
<dbReference type="AlphaFoldDB" id="A0A164PJS8"/>
<dbReference type="OrthoDB" id="3259063at2759"/>
<evidence type="ECO:0000256" key="1">
    <source>
        <dbReference type="SAM" id="Coils"/>
    </source>
</evidence>
<protein>
    <submittedName>
        <fullName evidence="3">Uncharacterized protein</fullName>
    </submittedName>
</protein>
<proteinExistence type="predicted"/>
<organism evidence="3 4">
    <name type="scientific">Sistotremastrum niveocremeum HHB9708</name>
    <dbReference type="NCBI Taxonomy" id="1314777"/>
    <lineage>
        <taxon>Eukaryota</taxon>
        <taxon>Fungi</taxon>
        <taxon>Dikarya</taxon>
        <taxon>Basidiomycota</taxon>
        <taxon>Agaricomycotina</taxon>
        <taxon>Agaricomycetes</taxon>
        <taxon>Sistotremastrales</taxon>
        <taxon>Sistotremastraceae</taxon>
        <taxon>Sertulicium</taxon>
        <taxon>Sertulicium niveocremeum</taxon>
    </lineage>
</organism>
<feature type="compositionally biased region" description="Low complexity" evidence="2">
    <location>
        <begin position="7"/>
        <end position="24"/>
    </location>
</feature>
<keyword evidence="1" id="KW-0175">Coiled coil</keyword>
<name>A0A164PJS8_9AGAM</name>
<evidence type="ECO:0000313" key="4">
    <source>
        <dbReference type="Proteomes" id="UP000076722"/>
    </source>
</evidence>
<feature type="compositionally biased region" description="Polar residues" evidence="2">
    <location>
        <begin position="150"/>
        <end position="159"/>
    </location>
</feature>
<feature type="region of interest" description="Disordered" evidence="2">
    <location>
        <begin position="133"/>
        <end position="161"/>
    </location>
</feature>
<reference evidence="3 4" key="1">
    <citation type="journal article" date="2016" name="Mol. Biol. Evol.">
        <title>Comparative Genomics of Early-Diverging Mushroom-Forming Fungi Provides Insights into the Origins of Lignocellulose Decay Capabilities.</title>
        <authorList>
            <person name="Nagy L.G."/>
            <person name="Riley R."/>
            <person name="Tritt A."/>
            <person name="Adam C."/>
            <person name="Daum C."/>
            <person name="Floudas D."/>
            <person name="Sun H."/>
            <person name="Yadav J.S."/>
            <person name="Pangilinan J."/>
            <person name="Larsson K.H."/>
            <person name="Matsuura K."/>
            <person name="Barry K."/>
            <person name="Labutti K."/>
            <person name="Kuo R."/>
            <person name="Ohm R.A."/>
            <person name="Bhattacharya S.S."/>
            <person name="Shirouzu T."/>
            <person name="Yoshinaga Y."/>
            <person name="Martin F.M."/>
            <person name="Grigoriev I.V."/>
            <person name="Hibbett D.S."/>
        </authorList>
    </citation>
    <scope>NUCLEOTIDE SEQUENCE [LARGE SCALE GENOMIC DNA]</scope>
    <source>
        <strain evidence="3 4">HHB9708</strain>
    </source>
</reference>